<evidence type="ECO:0000313" key="2">
    <source>
        <dbReference type="EMBL" id="OWZ18876.1"/>
    </source>
</evidence>
<feature type="compositionally biased region" description="Basic and acidic residues" evidence="1">
    <location>
        <begin position="80"/>
        <end position="102"/>
    </location>
</feature>
<dbReference type="EMBL" id="NBNE01000524">
    <property type="protein sequence ID" value="OWZ18876.1"/>
    <property type="molecule type" value="Genomic_DNA"/>
</dbReference>
<dbReference type="Proteomes" id="UP000198211">
    <property type="component" value="Unassembled WGS sequence"/>
</dbReference>
<reference evidence="3" key="1">
    <citation type="submission" date="2017-03" db="EMBL/GenBank/DDBJ databases">
        <title>Phytopthora megakarya and P. palmivora, two closely related causual agents of cacao black pod achieved similar genome size and gene model numbers by different mechanisms.</title>
        <authorList>
            <person name="Ali S."/>
            <person name="Shao J."/>
            <person name="Larry D.J."/>
            <person name="Kronmiller B."/>
            <person name="Shen D."/>
            <person name="Strem M.D."/>
            <person name="Melnick R.L."/>
            <person name="Guiltinan M.J."/>
            <person name="Tyler B.M."/>
            <person name="Meinhardt L.W."/>
            <person name="Bailey B.A."/>
        </authorList>
    </citation>
    <scope>NUCLEOTIDE SEQUENCE [LARGE SCALE GENOMIC DNA]</scope>
    <source>
        <strain evidence="3">zdho120</strain>
    </source>
</reference>
<evidence type="ECO:0000256" key="1">
    <source>
        <dbReference type="SAM" id="MobiDB-lite"/>
    </source>
</evidence>
<feature type="compositionally biased region" description="Basic and acidic residues" evidence="1">
    <location>
        <begin position="1"/>
        <end position="12"/>
    </location>
</feature>
<feature type="region of interest" description="Disordered" evidence="1">
    <location>
        <begin position="161"/>
        <end position="190"/>
    </location>
</feature>
<name>A0A225WMJ6_9STRA</name>
<feature type="region of interest" description="Disordered" evidence="1">
    <location>
        <begin position="1"/>
        <end position="113"/>
    </location>
</feature>
<organism evidence="2 3">
    <name type="scientific">Phytophthora megakarya</name>
    <dbReference type="NCBI Taxonomy" id="4795"/>
    <lineage>
        <taxon>Eukaryota</taxon>
        <taxon>Sar</taxon>
        <taxon>Stramenopiles</taxon>
        <taxon>Oomycota</taxon>
        <taxon>Peronosporomycetes</taxon>
        <taxon>Peronosporales</taxon>
        <taxon>Peronosporaceae</taxon>
        <taxon>Phytophthora</taxon>
    </lineage>
</organism>
<dbReference type="AlphaFoldDB" id="A0A225WMJ6"/>
<proteinExistence type="predicted"/>
<accession>A0A225WMJ6</accession>
<protein>
    <submittedName>
        <fullName evidence="2">Uncharacterized protein</fullName>
    </submittedName>
</protein>
<keyword evidence="3" id="KW-1185">Reference proteome</keyword>
<feature type="compositionally biased region" description="Basic and acidic residues" evidence="1">
    <location>
        <begin position="161"/>
        <end position="181"/>
    </location>
</feature>
<sequence length="190" mass="21608">MLEDYPTAKDEGQVVDQYRNAEDQARRGGRPCHPEGLPPLEPPPRTPQRNLERPRAAPLEASNYQAWGQASARDTGGESGLDRRGQRDPYARAGGQHDDHHAPRSPRQCGEYGQYHRQGVPAHRAGNASWGQCKEAEAARGRQRAAERLTRLESEMADFRRELDVVQEPPREEQGRQEWREAAPWGFQRR</sequence>
<evidence type="ECO:0000313" key="3">
    <source>
        <dbReference type="Proteomes" id="UP000198211"/>
    </source>
</evidence>
<gene>
    <name evidence="2" type="ORF">PHMEG_0006971</name>
</gene>
<feature type="compositionally biased region" description="Pro residues" evidence="1">
    <location>
        <begin position="36"/>
        <end position="46"/>
    </location>
</feature>
<comment type="caution">
    <text evidence="2">The sequence shown here is derived from an EMBL/GenBank/DDBJ whole genome shotgun (WGS) entry which is preliminary data.</text>
</comment>